<organism evidence="1 2">
    <name type="scientific">Acetobacterium tundrae</name>
    <dbReference type="NCBI Taxonomy" id="132932"/>
    <lineage>
        <taxon>Bacteria</taxon>
        <taxon>Bacillati</taxon>
        <taxon>Bacillota</taxon>
        <taxon>Clostridia</taxon>
        <taxon>Eubacteriales</taxon>
        <taxon>Eubacteriaceae</taxon>
        <taxon>Acetobacterium</taxon>
    </lineage>
</organism>
<gene>
    <name evidence="1" type="ORF">GH807_14200</name>
</gene>
<accession>A0ABR6WPB1</accession>
<proteinExistence type="predicted"/>
<dbReference type="RefSeq" id="WP_148603576.1">
    <property type="nucleotide sequence ID" value="NZ_RXYB01000009.1"/>
</dbReference>
<dbReference type="Proteomes" id="UP000653358">
    <property type="component" value="Unassembled WGS sequence"/>
</dbReference>
<keyword evidence="2" id="KW-1185">Reference proteome</keyword>
<protein>
    <submittedName>
        <fullName evidence="1">Uncharacterized protein</fullName>
    </submittedName>
</protein>
<comment type="caution">
    <text evidence="1">The sequence shown here is derived from an EMBL/GenBank/DDBJ whole genome shotgun (WGS) entry which is preliminary data.</text>
</comment>
<name>A0ABR6WPB1_9FIRM</name>
<sequence length="85" mass="9796">MEKKKVIELIQEKVKAASFDDKGIAIIPMKDINDGNVIVEVLEDLKKDSTYQFDFDLDNMSLKVYNPLDDMEGFTERHTSPQKCK</sequence>
<dbReference type="EMBL" id="WJBB01000022">
    <property type="protein sequence ID" value="MBC3798184.1"/>
    <property type="molecule type" value="Genomic_DNA"/>
</dbReference>
<reference evidence="1 2" key="1">
    <citation type="journal article" date="2020" name="mSystems">
        <title>Defining Genomic and Predicted Metabolic Features of the Acetobacterium Genus.</title>
        <authorList>
            <person name="Ross D.E."/>
            <person name="Marshall C.W."/>
            <person name="Gulliver D."/>
            <person name="May H.D."/>
            <person name="Norman R.S."/>
        </authorList>
    </citation>
    <scope>NUCLEOTIDE SEQUENCE [LARGE SCALE GENOMIC DNA]</scope>
    <source>
        <strain evidence="1 2">DSM 9173</strain>
    </source>
</reference>
<evidence type="ECO:0000313" key="1">
    <source>
        <dbReference type="EMBL" id="MBC3798184.1"/>
    </source>
</evidence>
<evidence type="ECO:0000313" key="2">
    <source>
        <dbReference type="Proteomes" id="UP000653358"/>
    </source>
</evidence>